<dbReference type="HOGENOM" id="CLU_144349_0_0_1"/>
<keyword evidence="2" id="KW-1185">Reference proteome</keyword>
<reference evidence="1 2" key="1">
    <citation type="journal article" date="1998" name="Science">
        <title>Genome sequence of the nematode C. elegans: a platform for investigating biology.</title>
        <authorList>
            <consortium name="The C. elegans sequencing consortium"/>
            <person name="Sulson J.E."/>
            <person name="Waterston R."/>
        </authorList>
    </citation>
    <scope>NUCLEOTIDE SEQUENCE [LARGE SCALE GENOMIC DNA]</scope>
    <source>
        <strain evidence="1 2">Bristol N2</strain>
    </source>
</reference>
<evidence type="ECO:0000313" key="1">
    <source>
        <dbReference type="EMBL" id="CCD74324.1"/>
    </source>
</evidence>
<dbReference type="Proteomes" id="UP000001940">
    <property type="component" value="Chromosome V"/>
</dbReference>
<accession>Q9GUJ1</accession>
<dbReference type="AGR" id="WB:WBGene00021557"/>
<dbReference type="AlphaFoldDB" id="Q9GUJ1"/>
<dbReference type="OMA" id="WTPEYLY"/>
<sequence length="167" mass="20036">MEDIELKALVKSVDEILDDHCNEVWTPEYLYAQEFDSVFQQLFNQYSHGEFWQVDDHSDFLAFCRMFRMLNQKRNELEDRFFPERAVERAEERERVGQEEETQRFRECYDKLHELSHKKKKKKNGTGKFSVKNFIFGCFGSTAVGEAKTGNGEEDDYERKKQILFNY</sequence>
<name>Q9GUJ1_CAEEL</name>
<evidence type="ECO:0000313" key="3">
    <source>
        <dbReference type="WormBase" id="Y45G5AM.5"/>
    </source>
</evidence>
<dbReference type="eggNOG" id="ENOG502TI5G">
    <property type="taxonomic scope" value="Eukaryota"/>
</dbReference>
<dbReference type="OrthoDB" id="5790714at2759"/>
<dbReference type="STRING" id="6239.Y45G5AM.5.1"/>
<dbReference type="EMBL" id="BX284605">
    <property type="protein sequence ID" value="CCD74324.1"/>
    <property type="molecule type" value="Genomic_DNA"/>
</dbReference>
<dbReference type="UCSC" id="Y45G5AM.5">
    <property type="organism name" value="c. elegans"/>
</dbReference>
<dbReference type="CTD" id="178816"/>
<dbReference type="RefSeq" id="NP_504157.2">
    <property type="nucleotide sequence ID" value="NM_071756.2"/>
</dbReference>
<protein>
    <submittedName>
        <fullName evidence="1">Uncharacterized protein</fullName>
    </submittedName>
</protein>
<dbReference type="InParanoid" id="Q9GUJ1"/>
<dbReference type="KEGG" id="cel:CELE_Y45G5AM.5"/>
<proteinExistence type="predicted"/>
<dbReference type="PaxDb" id="6239-Y45G5AM.5"/>
<dbReference type="WormBase" id="Y45G5AM.5">
    <property type="protein sequence ID" value="CE33342"/>
    <property type="gene ID" value="WBGene00021557"/>
</dbReference>
<dbReference type="GeneID" id="178816"/>
<dbReference type="FunCoup" id="Q9GUJ1">
    <property type="interactions" value="854"/>
</dbReference>
<dbReference type="Bgee" id="WBGene00021557">
    <property type="expression patterns" value="Expressed in embryo and 3 other cell types or tissues"/>
</dbReference>
<organism evidence="1 2">
    <name type="scientific">Caenorhabditis elegans</name>
    <dbReference type="NCBI Taxonomy" id="6239"/>
    <lineage>
        <taxon>Eukaryota</taxon>
        <taxon>Metazoa</taxon>
        <taxon>Ecdysozoa</taxon>
        <taxon>Nematoda</taxon>
        <taxon>Chromadorea</taxon>
        <taxon>Rhabditida</taxon>
        <taxon>Rhabditina</taxon>
        <taxon>Rhabditomorpha</taxon>
        <taxon>Rhabditoidea</taxon>
        <taxon>Rhabditidae</taxon>
        <taxon>Peloderinae</taxon>
        <taxon>Caenorhabditis</taxon>
    </lineage>
</organism>
<evidence type="ECO:0000313" key="2">
    <source>
        <dbReference type="Proteomes" id="UP000001940"/>
    </source>
</evidence>
<gene>
    <name evidence="1" type="ORF">CELE_Y45G5AM.5</name>
    <name evidence="1 3" type="ORF">Y45G5AM.5</name>
</gene>